<accession>A0A098GBS1</accession>
<dbReference type="KEGG" id="lfa:LFA_3602"/>
<reference evidence="8" key="1">
    <citation type="submission" date="2014-09" db="EMBL/GenBank/DDBJ databases">
        <authorList>
            <person name="Gomez-Valero L."/>
        </authorList>
    </citation>
    <scope>NUCLEOTIDE SEQUENCE [LARGE SCALE GENOMIC DNA]</scope>
    <source>
        <strain evidence="8">ATCC700992</strain>
    </source>
</reference>
<dbReference type="Pfam" id="PF01925">
    <property type="entry name" value="TauE"/>
    <property type="match status" value="1"/>
</dbReference>
<evidence type="ECO:0000256" key="6">
    <source>
        <dbReference type="RuleBase" id="RU363041"/>
    </source>
</evidence>
<dbReference type="EMBL" id="LN614827">
    <property type="protein sequence ID" value="CEG58931.1"/>
    <property type="molecule type" value="Genomic_DNA"/>
</dbReference>
<dbReference type="HOGENOM" id="CLU_045498_6_0_6"/>
<protein>
    <recommendedName>
        <fullName evidence="6">Probable membrane transporter protein</fullName>
    </recommendedName>
</protein>
<evidence type="ECO:0000313" key="8">
    <source>
        <dbReference type="Proteomes" id="UP000032430"/>
    </source>
</evidence>
<keyword evidence="6" id="KW-1003">Cell membrane</keyword>
<evidence type="ECO:0000256" key="4">
    <source>
        <dbReference type="ARBA" id="ARBA00022989"/>
    </source>
</evidence>
<dbReference type="STRING" id="1212491.LFA_3602"/>
<keyword evidence="3 6" id="KW-0812">Transmembrane</keyword>
<evidence type="ECO:0000313" key="7">
    <source>
        <dbReference type="EMBL" id="CEG58931.1"/>
    </source>
</evidence>
<feature type="transmembrane region" description="Helical" evidence="6">
    <location>
        <begin position="151"/>
        <end position="172"/>
    </location>
</feature>
<keyword evidence="5 6" id="KW-0472">Membrane</keyword>
<feature type="transmembrane region" description="Helical" evidence="6">
    <location>
        <begin position="86"/>
        <end position="105"/>
    </location>
</feature>
<evidence type="ECO:0000256" key="1">
    <source>
        <dbReference type="ARBA" id="ARBA00004141"/>
    </source>
</evidence>
<dbReference type="PANTHER" id="PTHR43483:SF3">
    <property type="entry name" value="MEMBRANE TRANSPORTER PROTEIN HI_0806-RELATED"/>
    <property type="match status" value="1"/>
</dbReference>
<feature type="transmembrane region" description="Helical" evidence="6">
    <location>
        <begin position="249"/>
        <end position="266"/>
    </location>
</feature>
<name>A0A098GBS1_9GAMM</name>
<comment type="subcellular location">
    <subcellularLocation>
        <location evidence="6">Cell membrane</location>
        <topology evidence="6">Multi-pass membrane protein</topology>
    </subcellularLocation>
    <subcellularLocation>
        <location evidence="1">Membrane</location>
        <topology evidence="1">Multi-pass membrane protein</topology>
    </subcellularLocation>
</comment>
<keyword evidence="4 6" id="KW-1133">Transmembrane helix</keyword>
<dbReference type="GO" id="GO:0005886">
    <property type="term" value="C:plasma membrane"/>
    <property type="evidence" value="ECO:0007669"/>
    <property type="project" value="UniProtKB-SubCell"/>
</dbReference>
<gene>
    <name evidence="7" type="ORF">LFA_3602</name>
</gene>
<proteinExistence type="inferred from homology"/>
<feature type="transmembrane region" description="Helical" evidence="6">
    <location>
        <begin position="12"/>
        <end position="41"/>
    </location>
</feature>
<evidence type="ECO:0000256" key="3">
    <source>
        <dbReference type="ARBA" id="ARBA00022692"/>
    </source>
</evidence>
<dbReference type="Proteomes" id="UP000032430">
    <property type="component" value="Chromosome I"/>
</dbReference>
<dbReference type="RefSeq" id="WP_231865873.1">
    <property type="nucleotide sequence ID" value="NZ_LN614827.1"/>
</dbReference>
<evidence type="ECO:0000256" key="2">
    <source>
        <dbReference type="ARBA" id="ARBA00009142"/>
    </source>
</evidence>
<evidence type="ECO:0000256" key="5">
    <source>
        <dbReference type="ARBA" id="ARBA00023136"/>
    </source>
</evidence>
<comment type="similarity">
    <text evidence="2 6">Belongs to the 4-toluene sulfonate uptake permease (TSUP) (TC 2.A.102) family.</text>
</comment>
<organism evidence="7 8">
    <name type="scientific">Legionella fallonii LLAP-10</name>
    <dbReference type="NCBI Taxonomy" id="1212491"/>
    <lineage>
        <taxon>Bacteria</taxon>
        <taxon>Pseudomonadati</taxon>
        <taxon>Pseudomonadota</taxon>
        <taxon>Gammaproteobacteria</taxon>
        <taxon>Legionellales</taxon>
        <taxon>Legionellaceae</taxon>
        <taxon>Legionella</taxon>
    </lineage>
</organism>
<dbReference type="InterPro" id="IPR002781">
    <property type="entry name" value="TM_pro_TauE-like"/>
</dbReference>
<feature type="transmembrane region" description="Helical" evidence="6">
    <location>
        <begin position="184"/>
        <end position="206"/>
    </location>
</feature>
<feature type="transmembrane region" description="Helical" evidence="6">
    <location>
        <begin position="111"/>
        <end position="130"/>
    </location>
</feature>
<dbReference type="PANTHER" id="PTHR43483">
    <property type="entry name" value="MEMBRANE TRANSPORTER PROTEIN HI_0806-RELATED"/>
    <property type="match status" value="1"/>
</dbReference>
<feature type="transmembrane region" description="Helical" evidence="6">
    <location>
        <begin position="218"/>
        <end position="237"/>
    </location>
</feature>
<keyword evidence="8" id="KW-1185">Reference proteome</keyword>
<dbReference type="AlphaFoldDB" id="A0A098GBS1"/>
<feature type="transmembrane region" description="Helical" evidence="6">
    <location>
        <begin position="53"/>
        <end position="74"/>
    </location>
</feature>
<sequence length="267" mass="28870">MIVDLLFHGVIYAVIGVFAGFMAGILGIGGGIIVVPGLAFLFQINHSIPESSIMHVATGTSLAVITCTAQASLRAHHTMGEVLWSVFYRLLPGVILGAISGAVLAAFVSTYWLKIIFAVFLLCVACKMLFDKQAERPQKAPKPWLDRLVSYFIGLKSGLLGVGGGILTIPYLTYCGVPIRKIPAISNLCGITVASVGTIIFIITGWHAMATVPYSTGYIYWPAVFWIAIPSSLTAPFGARLNYVLPVKQLRYVFIMLLLLTAIKMLF</sequence>